<sequence>MATTERLDRYQFHEHDWESFEELREWFEWEVPDQFNIAAYVCDRWAAEKPDETALFVEDAAGATDTYTFAEFEAAASRLANYLADNGVGRGDRVGVNLPQKPETAIAHVAVWKLGAVSLPLSTLFGPDALGYRLSDADATACIVDGSNAAALHEARQDYDIGLASVLVVDGEPVGDGRVYEDAVADRDAGREAVETSAEDDALLIYTSGTTGDPKGVLHAHRVLLGHLPGIQIVGDFEFGEGTRFWTPAEWAWIASLFNIVWPALFYGRPVLAYHGGEFDPATAFELLDRYDVTMLFAPPTALRFMMQVPSEGYDVDSLRVIGSGGESLGESVAQWAEATFDGALVHEGYGQTEANVTVLENARLAEQRPGTMGLAVPGHEVAIVDPETAEPTVEPGEVGEIAVRYEGDPVCFEEYWNKPAKTDAKVRNGWLLTEDLGTVDADGYFAFESRKDDVIISSGYRIGPEEIEESLASHEAVADAAVIGVPHDERGEVPKAYVLLADGHGPSDDLRETLMSHVKDRLAKYEYPREVEFVDELPRTTTGKVRRRNLREREGLVD</sequence>
<dbReference type="AlphaFoldDB" id="A0A9E7R0W5"/>
<dbReference type="Gene3D" id="3.30.300.30">
    <property type="match status" value="1"/>
</dbReference>
<dbReference type="KEGG" id="ssai:N0B31_15205"/>
<dbReference type="RefSeq" id="WP_260592476.1">
    <property type="nucleotide sequence ID" value="NZ_CP104003.1"/>
</dbReference>
<keyword evidence="4" id="KW-0067">ATP-binding</keyword>
<dbReference type="GO" id="GO:0005524">
    <property type="term" value="F:ATP binding"/>
    <property type="evidence" value="ECO:0007669"/>
    <property type="project" value="UniProtKB-KW"/>
</dbReference>
<evidence type="ECO:0000259" key="6">
    <source>
        <dbReference type="Pfam" id="PF13193"/>
    </source>
</evidence>
<dbReference type="SUPFAM" id="SSF56801">
    <property type="entry name" value="Acetyl-CoA synthetase-like"/>
    <property type="match status" value="1"/>
</dbReference>
<dbReference type="GO" id="GO:0006637">
    <property type="term" value="P:acyl-CoA metabolic process"/>
    <property type="evidence" value="ECO:0007669"/>
    <property type="project" value="TreeGrafter"/>
</dbReference>
<organism evidence="7 8">
    <name type="scientific">Salinirubellus salinus</name>
    <dbReference type="NCBI Taxonomy" id="1364945"/>
    <lineage>
        <taxon>Archaea</taxon>
        <taxon>Methanobacteriati</taxon>
        <taxon>Methanobacteriota</taxon>
        <taxon>Stenosarchaea group</taxon>
        <taxon>Halobacteria</taxon>
        <taxon>Halobacteriales</taxon>
        <taxon>Natronomonadaceae</taxon>
        <taxon>Salinirubellus</taxon>
    </lineage>
</organism>
<name>A0A9E7R0W5_9EURY</name>
<feature type="domain" description="AMP-binding enzyme C-terminal" evidence="6">
    <location>
        <begin position="467"/>
        <end position="545"/>
    </location>
</feature>
<dbReference type="GO" id="GO:0004321">
    <property type="term" value="F:fatty-acyl-CoA synthase activity"/>
    <property type="evidence" value="ECO:0007669"/>
    <property type="project" value="TreeGrafter"/>
</dbReference>
<accession>A0A9E7R0W5</accession>
<dbReference type="Pfam" id="PF13193">
    <property type="entry name" value="AMP-binding_C"/>
    <property type="match status" value="1"/>
</dbReference>
<keyword evidence="3" id="KW-0547">Nucleotide-binding</keyword>
<dbReference type="Gene3D" id="3.40.50.12780">
    <property type="entry name" value="N-terminal domain of ligase-like"/>
    <property type="match status" value="1"/>
</dbReference>
<keyword evidence="2" id="KW-0436">Ligase</keyword>
<dbReference type="GO" id="GO:0006633">
    <property type="term" value="P:fatty acid biosynthetic process"/>
    <property type="evidence" value="ECO:0007669"/>
    <property type="project" value="TreeGrafter"/>
</dbReference>
<dbReference type="InterPro" id="IPR000873">
    <property type="entry name" value="AMP-dep_synth/lig_dom"/>
</dbReference>
<gene>
    <name evidence="7" type="ORF">N0B31_15205</name>
</gene>
<evidence type="ECO:0000256" key="4">
    <source>
        <dbReference type="ARBA" id="ARBA00022840"/>
    </source>
</evidence>
<dbReference type="GeneID" id="74943797"/>
<evidence type="ECO:0000256" key="2">
    <source>
        <dbReference type="ARBA" id="ARBA00022598"/>
    </source>
</evidence>
<keyword evidence="8" id="KW-1185">Reference proteome</keyword>
<dbReference type="InterPro" id="IPR042099">
    <property type="entry name" value="ANL_N_sf"/>
</dbReference>
<protein>
    <submittedName>
        <fullName evidence="7">AMP-binding protein</fullName>
    </submittedName>
</protein>
<dbReference type="PANTHER" id="PTHR43605:SF10">
    <property type="entry name" value="ACYL-COA SYNTHETASE MEDIUM CHAIN FAMILY MEMBER 3"/>
    <property type="match status" value="1"/>
</dbReference>
<proteinExistence type="inferred from homology"/>
<evidence type="ECO:0000256" key="3">
    <source>
        <dbReference type="ARBA" id="ARBA00022741"/>
    </source>
</evidence>
<feature type="domain" description="AMP-dependent synthetase/ligase" evidence="5">
    <location>
        <begin position="43"/>
        <end position="406"/>
    </location>
</feature>
<evidence type="ECO:0000313" key="8">
    <source>
        <dbReference type="Proteomes" id="UP001057580"/>
    </source>
</evidence>
<dbReference type="EMBL" id="CP104003">
    <property type="protein sequence ID" value="UWM53482.1"/>
    <property type="molecule type" value="Genomic_DNA"/>
</dbReference>
<dbReference type="GO" id="GO:0015645">
    <property type="term" value="F:fatty acid ligase activity"/>
    <property type="evidence" value="ECO:0007669"/>
    <property type="project" value="TreeGrafter"/>
</dbReference>
<evidence type="ECO:0000313" key="7">
    <source>
        <dbReference type="EMBL" id="UWM53482.1"/>
    </source>
</evidence>
<evidence type="ECO:0000256" key="1">
    <source>
        <dbReference type="ARBA" id="ARBA00006432"/>
    </source>
</evidence>
<dbReference type="PANTHER" id="PTHR43605">
    <property type="entry name" value="ACYL-COENZYME A SYNTHETASE"/>
    <property type="match status" value="1"/>
</dbReference>
<dbReference type="InterPro" id="IPR051087">
    <property type="entry name" value="Mitochondrial_ACSM"/>
</dbReference>
<dbReference type="Proteomes" id="UP001057580">
    <property type="component" value="Chromosome"/>
</dbReference>
<dbReference type="InterPro" id="IPR020845">
    <property type="entry name" value="AMP-binding_CS"/>
</dbReference>
<reference evidence="7" key="1">
    <citation type="submission" date="2022-09" db="EMBL/GenBank/DDBJ databases">
        <title>Diverse halophilic archaea isolated from saline environments.</title>
        <authorList>
            <person name="Cui H.-L."/>
        </authorList>
    </citation>
    <scope>NUCLEOTIDE SEQUENCE</scope>
    <source>
        <strain evidence="7">ZS-35-S2</strain>
    </source>
</reference>
<evidence type="ECO:0000259" key="5">
    <source>
        <dbReference type="Pfam" id="PF00501"/>
    </source>
</evidence>
<comment type="similarity">
    <text evidence="1">Belongs to the ATP-dependent AMP-binding enzyme family.</text>
</comment>
<dbReference type="InterPro" id="IPR045851">
    <property type="entry name" value="AMP-bd_C_sf"/>
</dbReference>
<dbReference type="PROSITE" id="PS00455">
    <property type="entry name" value="AMP_BINDING"/>
    <property type="match status" value="1"/>
</dbReference>
<dbReference type="GO" id="GO:0016405">
    <property type="term" value="F:CoA-ligase activity"/>
    <property type="evidence" value="ECO:0007669"/>
    <property type="project" value="UniProtKB-ARBA"/>
</dbReference>
<dbReference type="InterPro" id="IPR025110">
    <property type="entry name" value="AMP-bd_C"/>
</dbReference>
<dbReference type="Pfam" id="PF00501">
    <property type="entry name" value="AMP-binding"/>
    <property type="match status" value="1"/>
</dbReference>